<evidence type="ECO:0000313" key="8">
    <source>
        <dbReference type="EMBL" id="RBP71634.1"/>
    </source>
</evidence>
<gene>
    <name evidence="8" type="ORF">DFO65_105239</name>
</gene>
<feature type="transmembrane region" description="Helical" evidence="7">
    <location>
        <begin position="103"/>
        <end position="124"/>
    </location>
</feature>
<dbReference type="GO" id="GO:0005886">
    <property type="term" value="C:plasma membrane"/>
    <property type="evidence" value="ECO:0007669"/>
    <property type="project" value="UniProtKB-SubCell"/>
</dbReference>
<comment type="subcellular location">
    <subcellularLocation>
        <location evidence="1">Cell membrane</location>
        <topology evidence="1">Multi-pass membrane protein</topology>
    </subcellularLocation>
</comment>
<feature type="transmembrane region" description="Helical" evidence="7">
    <location>
        <begin position="70"/>
        <end position="91"/>
    </location>
</feature>
<evidence type="ECO:0000256" key="6">
    <source>
        <dbReference type="ARBA" id="ARBA00023136"/>
    </source>
</evidence>
<proteinExistence type="inferred from homology"/>
<dbReference type="Pfam" id="PF02417">
    <property type="entry name" value="Chromate_transp"/>
    <property type="match status" value="2"/>
</dbReference>
<dbReference type="NCBIfam" id="TIGR00937">
    <property type="entry name" value="2A51"/>
    <property type="match status" value="1"/>
</dbReference>
<evidence type="ECO:0000256" key="1">
    <source>
        <dbReference type="ARBA" id="ARBA00004651"/>
    </source>
</evidence>
<comment type="caution">
    <text evidence="8">The sequence shown here is derived from an EMBL/GenBank/DDBJ whole genome shotgun (WGS) entry which is preliminary data.</text>
</comment>
<dbReference type="GO" id="GO:0015109">
    <property type="term" value="F:chromate transmembrane transporter activity"/>
    <property type="evidence" value="ECO:0007669"/>
    <property type="project" value="InterPro"/>
</dbReference>
<feature type="transmembrane region" description="Helical" evidence="7">
    <location>
        <begin position="136"/>
        <end position="168"/>
    </location>
</feature>
<reference evidence="8 9" key="1">
    <citation type="submission" date="2018-06" db="EMBL/GenBank/DDBJ databases">
        <title>Freshwater and sediment microbial communities from various areas in North America, analyzing microbe dynamics in response to fracking.</title>
        <authorList>
            <person name="Lamendella R."/>
        </authorList>
    </citation>
    <scope>NUCLEOTIDE SEQUENCE [LARGE SCALE GENOMIC DNA]</scope>
    <source>
        <strain evidence="8 9">3b_TX</strain>
    </source>
</reference>
<evidence type="ECO:0000256" key="7">
    <source>
        <dbReference type="SAM" id="Phobius"/>
    </source>
</evidence>
<protein>
    <submittedName>
        <fullName evidence="8">Chromate transporter</fullName>
    </submittedName>
</protein>
<dbReference type="PANTHER" id="PTHR33567">
    <property type="entry name" value="CHROMATE ION TRANSPORTER (EUROFUNG)"/>
    <property type="match status" value="1"/>
</dbReference>
<feature type="transmembrane region" description="Helical" evidence="7">
    <location>
        <begin position="223"/>
        <end position="242"/>
    </location>
</feature>
<sequence>MFLIFLRLGLTSFGGPSAHLAYFREAFVVRRRWLGERAYADLVALCQFLPGPASSQVGMALGLSRAGLPGLFAAWAGFTLPSALLLTAAALGLSRLEDPGESGWLRGLMAAAVAVVAHAVLGMARSLTPDARRAGIAVLVLAITILAPGVWTTIAALVLAGLLGALLLRSEARGVGDDEVEELQVPLSRRAGGVSLLVFGLLLVGLPVLAAVTGDPALRLTDIFYRVGSLVFGGGHVVLPMLDAEVVAGGLVDDSTFLAGYGLAQAVPGPLFTFSAFLGAAAGSDPNGLLGAVIALLAIFAPAGLLVCGTLPFWARLRRAAGARAVLLGVNAGVVGLLAAALYDPVFTEGISSGPAFVVAVAGFAALQTTRVPPWALVVGSAVVGLLVL</sequence>
<feature type="transmembrane region" description="Helical" evidence="7">
    <location>
        <begin position="262"/>
        <end position="282"/>
    </location>
</feature>
<name>A0A366IKZ1_9MICO</name>
<dbReference type="PANTHER" id="PTHR33567:SF3">
    <property type="entry name" value="CHROMATE ION TRANSPORTER (EUROFUNG)"/>
    <property type="match status" value="1"/>
</dbReference>
<evidence type="ECO:0000313" key="9">
    <source>
        <dbReference type="Proteomes" id="UP000253509"/>
    </source>
</evidence>
<comment type="similarity">
    <text evidence="2">Belongs to the chromate ion transporter (CHR) (TC 2.A.51) family.</text>
</comment>
<dbReference type="Proteomes" id="UP000253509">
    <property type="component" value="Unassembled WGS sequence"/>
</dbReference>
<keyword evidence="4 7" id="KW-0812">Transmembrane</keyword>
<evidence type="ECO:0000256" key="4">
    <source>
        <dbReference type="ARBA" id="ARBA00022692"/>
    </source>
</evidence>
<keyword evidence="5 7" id="KW-1133">Transmembrane helix</keyword>
<dbReference type="PIRSF" id="PIRSF004810">
    <property type="entry name" value="ChrA"/>
    <property type="match status" value="1"/>
</dbReference>
<dbReference type="InterPro" id="IPR003370">
    <property type="entry name" value="Chromate_transpt"/>
</dbReference>
<dbReference type="AlphaFoldDB" id="A0A366IKZ1"/>
<keyword evidence="6 7" id="KW-0472">Membrane</keyword>
<feature type="transmembrane region" description="Helical" evidence="7">
    <location>
        <begin position="321"/>
        <end position="343"/>
    </location>
</feature>
<feature type="transmembrane region" description="Helical" evidence="7">
    <location>
        <begin position="191"/>
        <end position="211"/>
    </location>
</feature>
<feature type="transmembrane region" description="Helical" evidence="7">
    <location>
        <begin position="289"/>
        <end position="315"/>
    </location>
</feature>
<evidence type="ECO:0000256" key="3">
    <source>
        <dbReference type="ARBA" id="ARBA00022475"/>
    </source>
</evidence>
<evidence type="ECO:0000256" key="5">
    <source>
        <dbReference type="ARBA" id="ARBA00022989"/>
    </source>
</evidence>
<dbReference type="EMBL" id="QNSB01000005">
    <property type="protein sequence ID" value="RBP71634.1"/>
    <property type="molecule type" value="Genomic_DNA"/>
</dbReference>
<evidence type="ECO:0000256" key="2">
    <source>
        <dbReference type="ARBA" id="ARBA00005262"/>
    </source>
</evidence>
<organism evidence="8 9">
    <name type="scientific">Brevibacterium celere</name>
    <dbReference type="NCBI Taxonomy" id="225845"/>
    <lineage>
        <taxon>Bacteria</taxon>
        <taxon>Bacillati</taxon>
        <taxon>Actinomycetota</taxon>
        <taxon>Actinomycetes</taxon>
        <taxon>Micrococcales</taxon>
        <taxon>Brevibacteriaceae</taxon>
        <taxon>Brevibacterium</taxon>
    </lineage>
</organism>
<keyword evidence="3" id="KW-1003">Cell membrane</keyword>
<accession>A0A366IKZ1</accession>
<keyword evidence="9" id="KW-1185">Reference proteome</keyword>
<dbReference type="InterPro" id="IPR014047">
    <property type="entry name" value="Chr_Tranpt_l_chain"/>
</dbReference>